<dbReference type="InterPro" id="IPR014743">
    <property type="entry name" value="Cl-channel_core"/>
</dbReference>
<evidence type="ECO:0000256" key="6">
    <source>
        <dbReference type="ARBA" id="ARBA00023136"/>
    </source>
</evidence>
<evidence type="ECO:0000313" key="13">
    <source>
        <dbReference type="EMBL" id="EAU53467.1"/>
    </source>
</evidence>
<feature type="domain" description="CBS" evidence="12">
    <location>
        <begin position="533"/>
        <end position="594"/>
    </location>
</feature>
<gene>
    <name evidence="13" type="ORF">SPV1_12992</name>
</gene>
<dbReference type="SMART" id="SM00116">
    <property type="entry name" value="CBS"/>
    <property type="match status" value="2"/>
</dbReference>
<evidence type="ECO:0000256" key="10">
    <source>
        <dbReference type="PROSITE-ProRule" id="PRU00703"/>
    </source>
</evidence>
<keyword evidence="9" id="KW-0407">Ion channel</keyword>
<comment type="subcellular location">
    <subcellularLocation>
        <location evidence="1">Membrane</location>
        <topology evidence="1">Multi-pass membrane protein</topology>
    </subcellularLocation>
</comment>
<dbReference type="InterPro" id="IPR050368">
    <property type="entry name" value="ClC-type_chloride_channel"/>
</dbReference>
<feature type="transmembrane region" description="Helical" evidence="11">
    <location>
        <begin position="240"/>
        <end position="258"/>
    </location>
</feature>
<dbReference type="InterPro" id="IPR046342">
    <property type="entry name" value="CBS_dom_sf"/>
</dbReference>
<evidence type="ECO:0000256" key="9">
    <source>
        <dbReference type="ARBA" id="ARBA00023303"/>
    </source>
</evidence>
<reference evidence="13 14" key="1">
    <citation type="submission" date="2006-09" db="EMBL/GenBank/DDBJ databases">
        <authorList>
            <person name="Emerson D."/>
            <person name="Ferriera S."/>
            <person name="Johnson J."/>
            <person name="Kravitz S."/>
            <person name="Halpern A."/>
            <person name="Remington K."/>
            <person name="Beeson K."/>
            <person name="Tran B."/>
            <person name="Rogers Y.-H."/>
            <person name="Friedman R."/>
            <person name="Venter J.C."/>
        </authorList>
    </citation>
    <scope>NUCLEOTIDE SEQUENCE [LARGE SCALE GENOMIC DNA]</scope>
    <source>
        <strain evidence="13 14">PV-1</strain>
    </source>
</reference>
<feature type="transmembrane region" description="Helical" evidence="11">
    <location>
        <begin position="279"/>
        <end position="299"/>
    </location>
</feature>
<evidence type="ECO:0000256" key="4">
    <source>
        <dbReference type="ARBA" id="ARBA00022989"/>
    </source>
</evidence>
<dbReference type="HOGENOM" id="CLU_015263_5_1_0"/>
<keyword evidence="7" id="KW-0869">Chloride channel</keyword>
<evidence type="ECO:0000313" key="14">
    <source>
        <dbReference type="Proteomes" id="UP000005297"/>
    </source>
</evidence>
<evidence type="ECO:0000256" key="7">
    <source>
        <dbReference type="ARBA" id="ARBA00023173"/>
    </source>
</evidence>
<dbReference type="GO" id="GO:0034707">
    <property type="term" value="C:chloride channel complex"/>
    <property type="evidence" value="ECO:0007669"/>
    <property type="project" value="UniProtKB-KW"/>
</dbReference>
<dbReference type="Pfam" id="PF00571">
    <property type="entry name" value="CBS"/>
    <property type="match status" value="2"/>
</dbReference>
<comment type="caution">
    <text evidence="13">The sequence shown here is derived from an EMBL/GenBank/DDBJ whole genome shotgun (WGS) entry which is preliminary data.</text>
</comment>
<dbReference type="AlphaFoldDB" id="Q0EW01"/>
<feature type="transmembrane region" description="Helical" evidence="11">
    <location>
        <begin position="319"/>
        <end position="343"/>
    </location>
</feature>
<dbReference type="Pfam" id="PF00654">
    <property type="entry name" value="Voltage_CLC"/>
    <property type="match status" value="1"/>
</dbReference>
<keyword evidence="6 11" id="KW-0472">Membrane</keyword>
<dbReference type="Proteomes" id="UP000005297">
    <property type="component" value="Unassembled WGS sequence"/>
</dbReference>
<keyword evidence="3 11" id="KW-0812">Transmembrane</keyword>
<dbReference type="OrthoDB" id="9767361at2"/>
<dbReference type="PROSITE" id="PS51371">
    <property type="entry name" value="CBS"/>
    <property type="match status" value="2"/>
</dbReference>
<keyword evidence="10" id="KW-0129">CBS domain</keyword>
<dbReference type="InterPro" id="IPR000644">
    <property type="entry name" value="CBS_dom"/>
</dbReference>
<dbReference type="PANTHER" id="PTHR43427:SF6">
    <property type="entry name" value="CHLORIDE CHANNEL PROTEIN CLC-E"/>
    <property type="match status" value="1"/>
</dbReference>
<keyword evidence="8" id="KW-0868">Chloride</keyword>
<keyword evidence="14" id="KW-1185">Reference proteome</keyword>
<name>Q0EW01_9PROT</name>
<evidence type="ECO:0000256" key="8">
    <source>
        <dbReference type="ARBA" id="ARBA00023214"/>
    </source>
</evidence>
<evidence type="ECO:0000256" key="11">
    <source>
        <dbReference type="SAM" id="Phobius"/>
    </source>
</evidence>
<keyword evidence="4 11" id="KW-1133">Transmembrane helix</keyword>
<dbReference type="EMBL" id="AATS01000023">
    <property type="protein sequence ID" value="EAU53467.1"/>
    <property type="molecule type" value="Genomic_DNA"/>
</dbReference>
<evidence type="ECO:0000256" key="2">
    <source>
        <dbReference type="ARBA" id="ARBA00022448"/>
    </source>
</evidence>
<evidence type="ECO:0000256" key="3">
    <source>
        <dbReference type="ARBA" id="ARBA00022692"/>
    </source>
</evidence>
<dbReference type="Gene3D" id="3.10.580.10">
    <property type="entry name" value="CBS-domain"/>
    <property type="match status" value="1"/>
</dbReference>
<dbReference type="eggNOG" id="COG0517">
    <property type="taxonomic scope" value="Bacteria"/>
</dbReference>
<protein>
    <submittedName>
        <fullName evidence="13">Cl-channel, voltage gated</fullName>
    </submittedName>
</protein>
<dbReference type="RefSeq" id="WP_009850097.1">
    <property type="nucleotide sequence ID" value="NZ_DS022294.1"/>
</dbReference>
<dbReference type="GO" id="GO:0005254">
    <property type="term" value="F:chloride channel activity"/>
    <property type="evidence" value="ECO:0007669"/>
    <property type="project" value="UniProtKB-KW"/>
</dbReference>
<sequence>MIIWNILRDRKSVLIAWTRQQDTVFMVLLAVVIGILSGYAALLLRFAIEWVSLFWTGERTWEDAITTLPWYIYLLAPTITGLIVAWISIRFLPEGELRDVAGVLADMVERRGRVRSRLLATELAGSALAMGGGASLGREGPTVALGALIASEIGQRLDMSEQQLRILIGCGAAAGIAASFNTPIAGALFALEVVLADYAIATFSPIVIASVLATVIARSEVGNFPAFTVPEYHLISTWEIPAYILMGAICGLVATVLIKSMTPTRIFLTRLIPNRLIRPAVVGFVVGLMGLMLPQIMSIGYGTVESMMLEHVDPHLMGYLVPLVLFLAVLLIGKLVATILCAAGGFPGGLFGPVLFLGAVVGALFGGVAHAYSPSYSESSGAYALVACGALTAAALQAPLTVMLIVFEMTADYHIMLPLMAACSVATLVTRSFGRESLFTEALEERGIDSNWSLEQSWMRSVPVSRIPWRSVPRVSGHARLGELKQVYTGSGKGCVQVVDDEGLMIGIVTFSDLQNWLIDPALDEVIVAAEVANRHVAVISETDSLLDAILILDRETFEQMPVVAADNPRKVLGILSRNTIFSTYHKLIVKHGERERG</sequence>
<evidence type="ECO:0000256" key="5">
    <source>
        <dbReference type="ARBA" id="ARBA00023065"/>
    </source>
</evidence>
<dbReference type="SUPFAM" id="SSF81340">
    <property type="entry name" value="Clc chloride channel"/>
    <property type="match status" value="1"/>
</dbReference>
<dbReference type="InParanoid" id="Q0EW01"/>
<dbReference type="eggNOG" id="COG0038">
    <property type="taxonomic scope" value="Bacteria"/>
</dbReference>
<feature type="transmembrane region" description="Helical" evidence="11">
    <location>
        <begin position="384"/>
        <end position="407"/>
    </location>
</feature>
<feature type="transmembrane region" description="Helical" evidence="11">
    <location>
        <begin position="24"/>
        <end position="48"/>
    </location>
</feature>
<dbReference type="Gene3D" id="1.10.3080.10">
    <property type="entry name" value="Clc chloride channel"/>
    <property type="match status" value="1"/>
</dbReference>
<dbReference type="SUPFAM" id="SSF54631">
    <property type="entry name" value="CBS-domain pair"/>
    <property type="match status" value="1"/>
</dbReference>
<proteinExistence type="predicted"/>
<dbReference type="InterPro" id="IPR001807">
    <property type="entry name" value="ClC"/>
</dbReference>
<keyword evidence="2" id="KW-0813">Transport</keyword>
<dbReference type="STRING" id="314344.AL013_10010"/>
<feature type="domain" description="CBS" evidence="12">
    <location>
        <begin position="468"/>
        <end position="525"/>
    </location>
</feature>
<dbReference type="CDD" id="cd00400">
    <property type="entry name" value="Voltage_gated_ClC"/>
    <property type="match status" value="1"/>
</dbReference>
<feature type="transmembrane region" description="Helical" evidence="11">
    <location>
        <begin position="350"/>
        <end position="372"/>
    </location>
</feature>
<keyword evidence="5" id="KW-0406">Ion transport</keyword>
<accession>Q0EW01</accession>
<feature type="transmembrane region" description="Helical" evidence="11">
    <location>
        <begin position="68"/>
        <end position="89"/>
    </location>
</feature>
<evidence type="ECO:0000256" key="1">
    <source>
        <dbReference type="ARBA" id="ARBA00004141"/>
    </source>
</evidence>
<dbReference type="PRINTS" id="PR00762">
    <property type="entry name" value="CLCHANNEL"/>
</dbReference>
<evidence type="ECO:0000259" key="12">
    <source>
        <dbReference type="PROSITE" id="PS51371"/>
    </source>
</evidence>
<feature type="transmembrane region" description="Helical" evidence="11">
    <location>
        <begin position="166"/>
        <end position="191"/>
    </location>
</feature>
<organism evidence="13 14">
    <name type="scientific">Mariprofundus ferrooxydans PV-1</name>
    <dbReference type="NCBI Taxonomy" id="314345"/>
    <lineage>
        <taxon>Bacteria</taxon>
        <taxon>Pseudomonadati</taxon>
        <taxon>Pseudomonadota</taxon>
        <taxon>Candidatius Mariprofundia</taxon>
        <taxon>Mariprofundales</taxon>
        <taxon>Mariprofundaceae</taxon>
        <taxon>Mariprofundus</taxon>
    </lineage>
</organism>
<dbReference type="FunCoup" id="Q0EW01">
    <property type="interactions" value="72"/>
</dbReference>
<dbReference type="PANTHER" id="PTHR43427">
    <property type="entry name" value="CHLORIDE CHANNEL PROTEIN CLC-E"/>
    <property type="match status" value="1"/>
</dbReference>